<dbReference type="CDD" id="cd06529">
    <property type="entry name" value="S24_LexA-like"/>
    <property type="match status" value="1"/>
</dbReference>
<evidence type="ECO:0000313" key="3">
    <source>
        <dbReference type="EMBL" id="GAF67935.1"/>
    </source>
</evidence>
<name>X0SVV2_9ZZZZ</name>
<evidence type="ECO:0000256" key="1">
    <source>
        <dbReference type="ARBA" id="ARBA00023125"/>
    </source>
</evidence>
<dbReference type="SUPFAM" id="SSF51306">
    <property type="entry name" value="LexA/Signal peptidase"/>
    <property type="match status" value="1"/>
</dbReference>
<dbReference type="EMBL" id="BARS01005033">
    <property type="protein sequence ID" value="GAF67935.1"/>
    <property type="molecule type" value="Genomic_DNA"/>
</dbReference>
<organism evidence="3">
    <name type="scientific">marine sediment metagenome</name>
    <dbReference type="NCBI Taxonomy" id="412755"/>
    <lineage>
        <taxon>unclassified sequences</taxon>
        <taxon>metagenomes</taxon>
        <taxon>ecological metagenomes</taxon>
    </lineage>
</organism>
<dbReference type="CDD" id="cd00093">
    <property type="entry name" value="HTH_XRE"/>
    <property type="match status" value="1"/>
</dbReference>
<proteinExistence type="predicted"/>
<dbReference type="PANTHER" id="PTHR46797">
    <property type="entry name" value="HTH-TYPE TRANSCRIPTIONAL REGULATOR"/>
    <property type="match status" value="1"/>
</dbReference>
<dbReference type="SUPFAM" id="SSF47413">
    <property type="entry name" value="lambda repressor-like DNA-binding domains"/>
    <property type="match status" value="1"/>
</dbReference>
<dbReference type="InterPro" id="IPR010982">
    <property type="entry name" value="Lambda_DNA-bd_dom_sf"/>
</dbReference>
<sequence>MKLGVFLKELRIKNNLTIMQVEVKAGISNSYISLIERNKRKPSVEILHKLAKTYKVTTEDLLRFIGYLPPIQNKINFNQIPIYNIVPKEKPSFVSENIEEYNPVPPGLESSTTKDFIAIRVKNKGMTCKRIEIDDILIIQKQSEVENEIIALISLNNELTIKRIIKQNKHIVLQSTNSDCCPVLVKESDDFKIIGKVEWVMHKF</sequence>
<feature type="domain" description="HTH cro/C1-type" evidence="2">
    <location>
        <begin position="7"/>
        <end position="61"/>
    </location>
</feature>
<dbReference type="PANTHER" id="PTHR46797:SF1">
    <property type="entry name" value="METHYLPHOSPHONATE SYNTHASE"/>
    <property type="match status" value="1"/>
</dbReference>
<comment type="caution">
    <text evidence="3">The sequence shown here is derived from an EMBL/GenBank/DDBJ whole genome shotgun (WGS) entry which is preliminary data.</text>
</comment>
<dbReference type="GO" id="GO:0003700">
    <property type="term" value="F:DNA-binding transcription factor activity"/>
    <property type="evidence" value="ECO:0007669"/>
    <property type="project" value="TreeGrafter"/>
</dbReference>
<dbReference type="InterPro" id="IPR050807">
    <property type="entry name" value="TransReg_Diox_bact_type"/>
</dbReference>
<dbReference type="PROSITE" id="PS50943">
    <property type="entry name" value="HTH_CROC1"/>
    <property type="match status" value="1"/>
</dbReference>
<dbReference type="InterPro" id="IPR001387">
    <property type="entry name" value="Cro/C1-type_HTH"/>
</dbReference>
<accession>X0SVV2</accession>
<dbReference type="Gene3D" id="2.10.109.10">
    <property type="entry name" value="Umud Fragment, subunit A"/>
    <property type="match status" value="1"/>
</dbReference>
<dbReference type="Gene3D" id="1.10.260.40">
    <property type="entry name" value="lambda repressor-like DNA-binding domains"/>
    <property type="match status" value="1"/>
</dbReference>
<dbReference type="GO" id="GO:0003677">
    <property type="term" value="F:DNA binding"/>
    <property type="evidence" value="ECO:0007669"/>
    <property type="project" value="UniProtKB-KW"/>
</dbReference>
<dbReference type="InterPro" id="IPR015927">
    <property type="entry name" value="Peptidase_S24_S26A/B/C"/>
</dbReference>
<dbReference type="Pfam" id="PF01381">
    <property type="entry name" value="HTH_3"/>
    <property type="match status" value="1"/>
</dbReference>
<protein>
    <recommendedName>
        <fullName evidence="2">HTH cro/C1-type domain-containing protein</fullName>
    </recommendedName>
</protein>
<dbReference type="AlphaFoldDB" id="X0SVV2"/>
<dbReference type="InterPro" id="IPR039418">
    <property type="entry name" value="LexA-like"/>
</dbReference>
<keyword evidence="1" id="KW-0238">DNA-binding</keyword>
<reference evidence="3" key="1">
    <citation type="journal article" date="2014" name="Front. Microbiol.">
        <title>High frequency of phylogenetically diverse reductive dehalogenase-homologous genes in deep subseafloor sedimentary metagenomes.</title>
        <authorList>
            <person name="Kawai M."/>
            <person name="Futagami T."/>
            <person name="Toyoda A."/>
            <person name="Takaki Y."/>
            <person name="Nishi S."/>
            <person name="Hori S."/>
            <person name="Arai W."/>
            <person name="Tsubouchi T."/>
            <person name="Morono Y."/>
            <person name="Uchiyama I."/>
            <person name="Ito T."/>
            <person name="Fujiyama A."/>
            <person name="Inagaki F."/>
            <person name="Takami H."/>
        </authorList>
    </citation>
    <scope>NUCLEOTIDE SEQUENCE</scope>
    <source>
        <strain evidence="3">Expedition CK06-06</strain>
    </source>
</reference>
<dbReference type="InterPro" id="IPR036286">
    <property type="entry name" value="LexA/Signal_pep-like_sf"/>
</dbReference>
<dbReference type="Pfam" id="PF00717">
    <property type="entry name" value="Peptidase_S24"/>
    <property type="match status" value="1"/>
</dbReference>
<dbReference type="GO" id="GO:0005829">
    <property type="term" value="C:cytosol"/>
    <property type="evidence" value="ECO:0007669"/>
    <property type="project" value="TreeGrafter"/>
</dbReference>
<evidence type="ECO:0000259" key="2">
    <source>
        <dbReference type="PROSITE" id="PS50943"/>
    </source>
</evidence>
<dbReference type="SMART" id="SM00530">
    <property type="entry name" value="HTH_XRE"/>
    <property type="match status" value="1"/>
</dbReference>
<gene>
    <name evidence="3" type="ORF">S01H1_09855</name>
</gene>